<evidence type="ECO:0000313" key="2">
    <source>
        <dbReference type="Proteomes" id="UP000037510"/>
    </source>
</evidence>
<sequence length="69" mass="7919">MHGGGGLVQQIRKSYSLSDLTECDPREERGSDEADDWIRYTAQRLRIRDAISRLLPRGRCERATAAEER</sequence>
<protein>
    <submittedName>
        <fullName evidence="1">TB2/DP1, HVA22 family protein</fullName>
    </submittedName>
</protein>
<reference evidence="1 2" key="1">
    <citation type="journal article" date="2015" name="Genome Biol. Evol.">
        <title>The genome of winter moth (Operophtera brumata) provides a genomic perspective on sexual dimorphism and phenology.</title>
        <authorList>
            <person name="Derks M.F."/>
            <person name="Smit S."/>
            <person name="Salis L."/>
            <person name="Schijlen E."/>
            <person name="Bossers A."/>
            <person name="Mateman C."/>
            <person name="Pijl A.S."/>
            <person name="de Ridder D."/>
            <person name="Groenen M.A."/>
            <person name="Visser M.E."/>
            <person name="Megens H.J."/>
        </authorList>
    </citation>
    <scope>NUCLEOTIDE SEQUENCE [LARGE SCALE GENOMIC DNA]</scope>
    <source>
        <strain evidence="1">WM2013NL</strain>
        <tissue evidence="1">Head and thorax</tissue>
    </source>
</reference>
<dbReference type="Proteomes" id="UP000037510">
    <property type="component" value="Unassembled WGS sequence"/>
</dbReference>
<dbReference type="EMBL" id="JTDY01001078">
    <property type="protein sequence ID" value="KOB74949.1"/>
    <property type="molecule type" value="Genomic_DNA"/>
</dbReference>
<name>A0A0L7LHW3_OPEBR</name>
<accession>A0A0L7LHW3</accession>
<gene>
    <name evidence="1" type="ORF">OBRU01_08272</name>
</gene>
<evidence type="ECO:0000313" key="1">
    <source>
        <dbReference type="EMBL" id="KOB74949.1"/>
    </source>
</evidence>
<comment type="caution">
    <text evidence="1">The sequence shown here is derived from an EMBL/GenBank/DDBJ whole genome shotgun (WGS) entry which is preliminary data.</text>
</comment>
<proteinExistence type="predicted"/>
<keyword evidence="2" id="KW-1185">Reference proteome</keyword>
<organism evidence="1 2">
    <name type="scientific">Operophtera brumata</name>
    <name type="common">Winter moth</name>
    <name type="synonym">Phalaena brumata</name>
    <dbReference type="NCBI Taxonomy" id="104452"/>
    <lineage>
        <taxon>Eukaryota</taxon>
        <taxon>Metazoa</taxon>
        <taxon>Ecdysozoa</taxon>
        <taxon>Arthropoda</taxon>
        <taxon>Hexapoda</taxon>
        <taxon>Insecta</taxon>
        <taxon>Pterygota</taxon>
        <taxon>Neoptera</taxon>
        <taxon>Endopterygota</taxon>
        <taxon>Lepidoptera</taxon>
        <taxon>Glossata</taxon>
        <taxon>Ditrysia</taxon>
        <taxon>Geometroidea</taxon>
        <taxon>Geometridae</taxon>
        <taxon>Larentiinae</taxon>
        <taxon>Operophtera</taxon>
    </lineage>
</organism>
<dbReference type="AlphaFoldDB" id="A0A0L7LHW3"/>